<dbReference type="AlphaFoldDB" id="K9AEN6"/>
<accession>K9AEN6</accession>
<organism evidence="1 2">
    <name type="scientific">Brevibacterium casei S18</name>
    <dbReference type="NCBI Taxonomy" id="1229781"/>
    <lineage>
        <taxon>Bacteria</taxon>
        <taxon>Bacillati</taxon>
        <taxon>Actinomycetota</taxon>
        <taxon>Actinomycetes</taxon>
        <taxon>Micrococcales</taxon>
        <taxon>Brevibacteriaceae</taxon>
        <taxon>Brevibacterium</taxon>
    </lineage>
</organism>
<dbReference type="Proteomes" id="UP000009879">
    <property type="component" value="Unassembled WGS sequence"/>
</dbReference>
<dbReference type="EMBL" id="AMSP01000013">
    <property type="protein sequence ID" value="EKU45738.1"/>
    <property type="molecule type" value="Genomic_DNA"/>
</dbReference>
<proteinExistence type="predicted"/>
<evidence type="ECO:0000313" key="2">
    <source>
        <dbReference type="Proteomes" id="UP000009879"/>
    </source>
</evidence>
<keyword evidence="2" id="KW-1185">Reference proteome</keyword>
<comment type="caution">
    <text evidence="1">The sequence shown here is derived from an EMBL/GenBank/DDBJ whole genome shotgun (WGS) entry which is preliminary data.</text>
</comment>
<reference evidence="1 2" key="1">
    <citation type="submission" date="2012-09" db="EMBL/GenBank/DDBJ databases">
        <title>Genome Sequence of Brevibacterium casei S18.</title>
        <authorList>
            <person name="Sharma R."/>
            <person name="Singh A."/>
            <person name="Jangir P.K."/>
        </authorList>
    </citation>
    <scope>NUCLEOTIDE SEQUENCE [LARGE SCALE GENOMIC DNA]</scope>
    <source>
        <strain evidence="1 2">S18</strain>
    </source>
</reference>
<gene>
    <name evidence="1" type="ORF">C272_13278</name>
</gene>
<name>K9AEN6_9MICO</name>
<evidence type="ECO:0000313" key="1">
    <source>
        <dbReference type="EMBL" id="EKU45738.1"/>
    </source>
</evidence>
<sequence>MDEYRFRPGSGFLGHLRLEPPNVGAELIDVTLGIDSSAICTWLGGTAASVALSSSDLTRLFAAESVVGLGASVAG</sequence>
<protein>
    <submittedName>
        <fullName evidence="1">Uncharacterized protein</fullName>
    </submittedName>
</protein>